<dbReference type="EMBL" id="AAYH02000047">
    <property type="protein sequence ID" value="EDO52839.1"/>
    <property type="molecule type" value="Genomic_DNA"/>
</dbReference>
<reference evidence="1" key="2">
    <citation type="submission" date="2013-11" db="EMBL/GenBank/DDBJ databases">
        <title>Draft genome sequence of Bacteroides uniformis (ATCC 8492).</title>
        <authorList>
            <person name="Sudarsanam P."/>
            <person name="Ley R."/>
            <person name="Guruge J."/>
            <person name="Turnbaugh P.J."/>
            <person name="Mahowald M."/>
            <person name="Liep D."/>
            <person name="Gordon J."/>
        </authorList>
    </citation>
    <scope>NUCLEOTIDE SEQUENCE</scope>
    <source>
        <strain evidence="1">ATCC 8492</strain>
    </source>
</reference>
<organism evidence="1 2">
    <name type="scientific">Bacteroides uniformis (strain ATCC 8492 / DSM 6597 / CCUG 4942 / CIP 103695 / JCM 5828 / KCTC 5204 / NCTC 13054 / VPI 0061)</name>
    <dbReference type="NCBI Taxonomy" id="411479"/>
    <lineage>
        <taxon>Bacteria</taxon>
        <taxon>Pseudomonadati</taxon>
        <taxon>Bacteroidota</taxon>
        <taxon>Bacteroidia</taxon>
        <taxon>Bacteroidales</taxon>
        <taxon>Bacteroidaceae</taxon>
        <taxon>Bacteroides</taxon>
    </lineage>
</organism>
<protein>
    <recommendedName>
        <fullName evidence="3">Secreted protein</fullName>
    </recommendedName>
</protein>
<comment type="caution">
    <text evidence="1">The sequence shown here is derived from an EMBL/GenBank/DDBJ whole genome shotgun (WGS) entry which is preliminary data.</text>
</comment>
<accession>A0ABC9N7V5</accession>
<keyword evidence="2" id="KW-1185">Reference proteome</keyword>
<name>A0ABC9N7V5_BACUC</name>
<dbReference type="Proteomes" id="UP000004110">
    <property type="component" value="Unassembled WGS sequence"/>
</dbReference>
<evidence type="ECO:0000313" key="2">
    <source>
        <dbReference type="Proteomes" id="UP000004110"/>
    </source>
</evidence>
<evidence type="ECO:0008006" key="3">
    <source>
        <dbReference type="Google" id="ProtNLM"/>
    </source>
</evidence>
<sequence length="340" mass="38347">MFIITAILSTRLFLPLEELHNVFFQPLIKIKVLVAAVFFQHHGYIDLTVLIPRQFVAELFVMLCQALYLLLAFTTQHRTYRDKDFQHYTIHDMVSLDIKIGIVRSQSQTFQLRAQLLHPVDVAGETGLQFGQLGRHRLLHLVQTTVRMTQVYLLQTHAGVEVVHRESVCVVLAVEPDIPQKQRIGNLRITLQKSGEVQDMPVVQRGLHTDFMQTVGKAVEVLDGIAISLEDIGILVYLMRHLGGTLQQEVVVAVYTSYQAAAQLRCVQRIHQHHLLALCQGGGRRKHHLEITLLILELGQQRPPESDVVIALHIRHYAPACSLGRQLAGGIQIGGSKVMF</sequence>
<evidence type="ECO:0000313" key="1">
    <source>
        <dbReference type="EMBL" id="EDO52839.1"/>
    </source>
</evidence>
<reference evidence="1" key="1">
    <citation type="submission" date="2007-06" db="EMBL/GenBank/DDBJ databases">
        <authorList>
            <person name="Fulton L."/>
            <person name="Clifton S."/>
            <person name="Fulton B."/>
            <person name="Xu J."/>
            <person name="Minx P."/>
            <person name="Pepin K.H."/>
            <person name="Johnson M."/>
            <person name="Thiruvilangam P."/>
            <person name="Bhonagiri V."/>
            <person name="Nash W.E."/>
            <person name="Mardis E.R."/>
            <person name="Wilson R.K."/>
        </authorList>
    </citation>
    <scope>NUCLEOTIDE SEQUENCE [LARGE SCALE GENOMIC DNA]</scope>
    <source>
        <strain evidence="1">ATCC 8492</strain>
    </source>
</reference>
<proteinExistence type="predicted"/>
<dbReference type="AlphaFoldDB" id="A0ABC9N7V5"/>
<gene>
    <name evidence="1" type="ORF">BACUNI_03634</name>
</gene>